<keyword evidence="2" id="KW-1185">Reference proteome</keyword>
<comment type="caution">
    <text evidence="1">The sequence shown here is derived from an EMBL/GenBank/DDBJ whole genome shotgun (WGS) entry which is preliminary data.</text>
</comment>
<accession>A0ABU5NEI6</accession>
<reference evidence="1 2" key="1">
    <citation type="submission" date="2023-03" db="EMBL/GenBank/DDBJ databases">
        <title>Host association and intracellularity evolved multiple times independently in the Rickettsiales.</title>
        <authorList>
            <person name="Castelli M."/>
            <person name="Nardi T."/>
            <person name="Gammuto L."/>
            <person name="Bellinzona G."/>
            <person name="Sabaneyeva E."/>
            <person name="Potekhin A."/>
            <person name="Serra V."/>
            <person name="Petroni G."/>
            <person name="Sassera D."/>
        </authorList>
    </citation>
    <scope>NUCLEOTIDE SEQUENCE [LARGE SCALE GENOMIC DNA]</scope>
    <source>
        <strain evidence="1 2">Sr 2-6</strain>
    </source>
</reference>
<evidence type="ECO:0000313" key="1">
    <source>
        <dbReference type="EMBL" id="MEA0971574.1"/>
    </source>
</evidence>
<dbReference type="EMBL" id="JARJFB010000180">
    <property type="protein sequence ID" value="MEA0971574.1"/>
    <property type="molecule type" value="Genomic_DNA"/>
</dbReference>
<organism evidence="1 2">
    <name type="scientific">Candidatus Megaera venefica</name>
    <dbReference type="NCBI Taxonomy" id="2055910"/>
    <lineage>
        <taxon>Bacteria</taxon>
        <taxon>Pseudomonadati</taxon>
        <taxon>Pseudomonadota</taxon>
        <taxon>Alphaproteobacteria</taxon>
        <taxon>Rickettsiales</taxon>
        <taxon>Rickettsiaceae</taxon>
        <taxon>Candidatus Megaera</taxon>
    </lineage>
</organism>
<dbReference type="Proteomes" id="UP001291687">
    <property type="component" value="Unassembled WGS sequence"/>
</dbReference>
<evidence type="ECO:0000313" key="2">
    <source>
        <dbReference type="Proteomes" id="UP001291687"/>
    </source>
</evidence>
<protein>
    <submittedName>
        <fullName evidence="1">Uncharacterized protein</fullName>
    </submittedName>
</protein>
<name>A0ABU5NEI6_9RICK</name>
<proteinExistence type="predicted"/>
<gene>
    <name evidence="1" type="ORF">Megvenef_01556</name>
</gene>
<sequence>MCGDLFLKFLKLYQKFRVLTERLIIIPPSLIASSYLSVSPTDKPTLSKAPITPSVIPPAPATAKAAAIGPAIAKPIHTGQLNLFLSWP</sequence>